<dbReference type="Pfam" id="PF00501">
    <property type="entry name" value="AMP-binding"/>
    <property type="match status" value="1"/>
</dbReference>
<dbReference type="RefSeq" id="XP_025031638.1">
    <property type="nucleotide sequence ID" value="XM_025175870.1"/>
</dbReference>
<dbReference type="InterPro" id="IPR009081">
    <property type="entry name" value="PP-bd_ACP"/>
</dbReference>
<dbReference type="Gene3D" id="3.40.50.12780">
    <property type="entry name" value="N-terminal domain of ligase-like"/>
    <property type="match status" value="1"/>
</dbReference>
<accession>A0A9F5JBB1</accession>
<dbReference type="GeneID" id="103067122"/>
<dbReference type="InterPro" id="IPR052091">
    <property type="entry name" value="Beta-ala_Activ/Resist"/>
</dbReference>
<dbReference type="InterPro" id="IPR015943">
    <property type="entry name" value="WD40/YVTN_repeat-like_dom_sf"/>
</dbReference>
<evidence type="ECO:0000313" key="3">
    <source>
        <dbReference type="Proteomes" id="UP000695026"/>
    </source>
</evidence>
<dbReference type="SUPFAM" id="SSF56801">
    <property type="entry name" value="Acetyl-CoA synthetase-like"/>
    <property type="match status" value="1"/>
</dbReference>
<dbReference type="InterPro" id="IPR000873">
    <property type="entry name" value="AMP-dep_synth/lig_dom"/>
</dbReference>
<protein>
    <submittedName>
        <fullName evidence="4">Beta-alanine-activating enzyme isoform X2</fullName>
    </submittedName>
</protein>
<dbReference type="PROSITE" id="PS00455">
    <property type="entry name" value="AMP_BINDING"/>
    <property type="match status" value="1"/>
</dbReference>
<feature type="domain" description="Carrier" evidence="2">
    <location>
        <begin position="433"/>
        <end position="510"/>
    </location>
</feature>
<dbReference type="AlphaFoldDB" id="A0A9F5JBB1"/>
<dbReference type="GO" id="GO:0006629">
    <property type="term" value="P:lipid metabolic process"/>
    <property type="evidence" value="ECO:0007669"/>
    <property type="project" value="UniProtKB-KW"/>
</dbReference>
<dbReference type="InterPro" id="IPR011047">
    <property type="entry name" value="Quinoprotein_ADH-like_sf"/>
</dbReference>
<dbReference type="InterPro" id="IPR018391">
    <property type="entry name" value="PQQ_b-propeller_rpt"/>
</dbReference>
<dbReference type="InterPro" id="IPR042099">
    <property type="entry name" value="ANL_N_sf"/>
</dbReference>
<dbReference type="Pfam" id="PF13570">
    <property type="entry name" value="Beta-prop_ACSF4"/>
    <property type="match status" value="1"/>
</dbReference>
<dbReference type="Proteomes" id="UP000695026">
    <property type="component" value="Unplaced"/>
</dbReference>
<dbReference type="Gene3D" id="2.130.10.10">
    <property type="entry name" value="YVTN repeat-like/Quinoprotein amine dehydrogenase"/>
    <property type="match status" value="2"/>
</dbReference>
<reference evidence="4" key="1">
    <citation type="submission" date="2025-08" db="UniProtKB">
        <authorList>
            <consortium name="RefSeq"/>
        </authorList>
    </citation>
    <scope>IDENTIFICATION</scope>
    <source>
        <tissue evidence="4">Liver</tissue>
    </source>
</reference>
<dbReference type="PROSITE" id="PS50075">
    <property type="entry name" value="CARRIER"/>
    <property type="match status" value="1"/>
</dbReference>
<dbReference type="SMART" id="SM00564">
    <property type="entry name" value="PQQ"/>
    <property type="match status" value="7"/>
</dbReference>
<dbReference type="InterPro" id="IPR002372">
    <property type="entry name" value="PQQ_rpt_dom"/>
</dbReference>
<sequence>MTLHEMVQTAARLYPERRAVCFDECSDQTPVTYTYKTVISLATELTDFLRKHCNLTENLEIGLYCYPGINLPSWILGLLQVPTAYSSIDPDALPSLNTYFMKKCNFQYVLVEEDKVDKFTVTYGHLYSQNSLQMQRIGLILFQRHSGVQLTKYVHADSESSVVRSIWKAHLEEQHEAKPPKDLLHVREKHSLAYFLHTSGTTGVPKIVRVPHKCIVPNILHLREIFKITPDDVVFMASPLTFDPSVIELFITLASGACLLIIPTVIKMMPQQLSRALFQRHRVTVLQATPTLLKRFGVQHIRSTILSVDTSLRILALGGEACPGLSILRSWKEKGNKTHLFNVYGITEVSCWATCYRIPEEVLDMDHCFRSDSLVPLGTPLSGTTVEVKDANGSVVLEGEGQVFIGKIDVSKLNKIYSSHLNSRKNDSKLSEQELWEGLQSLWQSILNLPDDSSCILEDSQFLPSGGDSLKLLQLHDEIERMVGRPIPGLLEIILNRSIGEIYKHVLKSAFPSDNLTVSSHSAIKRKLSGHLSEEPNNKRVELTSKSSLKTEVATVRFIAVSRGNHLVSINEPVKNQIEAEPAEKNEMLQKSNTNVNITEADSVEENLGPENLGETTKKLTLHVRWTSDLGKCVDASPLLVIPIPDKLPAFVYIGSHSQVIQAIDLYSGKVKWKRNLADRIESSACISKCGNFIVVGCYNGLVYVLQNSNGEIHWAFPTEDAVKSSPALDPSTGLFFIGSHDQHVYALDIYKKECVWRLHSESGGVFASPHLNLLPHHLYVGTLGGLLLAVNPVMGKTVWKSVCGKPIFSSPHCDKDYVYVGCVDGNLYCFSHFGEKVWAFSSNGPIFSSPCVSNFSRDIFFGSHDYFIYCCNREGNLLWKFETTSRVYATPFLFCSHDLDSKTFLVVTSTDGKIWILNAKTGVAEGTGELPGEVFSSPVAWGSTIIIGCRNNYLYCLDLCLSKTNKTV</sequence>
<dbReference type="SUPFAM" id="SSF47336">
    <property type="entry name" value="ACP-like"/>
    <property type="match status" value="1"/>
</dbReference>
<dbReference type="InterPro" id="IPR036736">
    <property type="entry name" value="ACP-like_sf"/>
</dbReference>
<evidence type="ECO:0000313" key="4">
    <source>
        <dbReference type="RefSeq" id="XP_025031638.1"/>
    </source>
</evidence>
<dbReference type="CTD" id="132949"/>
<evidence type="ECO:0000256" key="1">
    <source>
        <dbReference type="ARBA" id="ARBA00023098"/>
    </source>
</evidence>
<dbReference type="GO" id="GO:0043041">
    <property type="term" value="P:amino acid activation for nonribosomal peptide biosynthetic process"/>
    <property type="evidence" value="ECO:0007669"/>
    <property type="project" value="TreeGrafter"/>
</dbReference>
<dbReference type="Pfam" id="PF00550">
    <property type="entry name" value="PP-binding"/>
    <property type="match status" value="1"/>
</dbReference>
<organism evidence="3 4">
    <name type="scientific">Python bivittatus</name>
    <name type="common">Burmese python</name>
    <name type="synonym">Python molurus bivittatus</name>
    <dbReference type="NCBI Taxonomy" id="176946"/>
    <lineage>
        <taxon>Eukaryota</taxon>
        <taxon>Metazoa</taxon>
        <taxon>Chordata</taxon>
        <taxon>Craniata</taxon>
        <taxon>Vertebrata</taxon>
        <taxon>Euteleostomi</taxon>
        <taxon>Lepidosauria</taxon>
        <taxon>Squamata</taxon>
        <taxon>Bifurcata</taxon>
        <taxon>Unidentata</taxon>
        <taxon>Episquamata</taxon>
        <taxon>Toxicofera</taxon>
        <taxon>Serpentes</taxon>
        <taxon>Henophidia</taxon>
        <taxon>Pythonidae</taxon>
        <taxon>Python</taxon>
    </lineage>
</organism>
<dbReference type="SUPFAM" id="SSF50998">
    <property type="entry name" value="Quinoprotein alcohol dehydrogenase-like"/>
    <property type="match status" value="1"/>
</dbReference>
<proteinExistence type="predicted"/>
<keyword evidence="1" id="KW-0443">Lipid metabolism</keyword>
<gene>
    <name evidence="4" type="primary">AASDH</name>
</gene>
<dbReference type="PANTHER" id="PTHR44394">
    <property type="entry name" value="BETA-ALANINE-ACTIVATING ENZYME"/>
    <property type="match status" value="1"/>
</dbReference>
<keyword evidence="3" id="KW-1185">Reference proteome</keyword>
<evidence type="ECO:0000259" key="2">
    <source>
        <dbReference type="PROSITE" id="PS50075"/>
    </source>
</evidence>
<dbReference type="InterPro" id="IPR020845">
    <property type="entry name" value="AMP-binding_CS"/>
</dbReference>
<dbReference type="Gene3D" id="2.40.10.480">
    <property type="match status" value="1"/>
</dbReference>
<dbReference type="PANTHER" id="PTHR44394:SF1">
    <property type="entry name" value="BETA-ALANINE-ACTIVATING ENZYME"/>
    <property type="match status" value="1"/>
</dbReference>
<name>A0A9F5JBB1_PYTBI</name>